<evidence type="ECO:0000313" key="3">
    <source>
        <dbReference type="Proteomes" id="UP001480595"/>
    </source>
</evidence>
<sequence length="72" mass="7913">MLQEGANLSLVDIRAEALDRAVSELRAALDLHEEDAKVAHPAHKQRMSPTRPRSRPTRTGRSRSAAAWTAPS</sequence>
<evidence type="ECO:0000256" key="1">
    <source>
        <dbReference type="SAM" id="MobiDB-lite"/>
    </source>
</evidence>
<feature type="compositionally biased region" description="Basic residues" evidence="1">
    <location>
        <begin position="40"/>
        <end position="61"/>
    </location>
</feature>
<evidence type="ECO:0000313" key="2">
    <source>
        <dbReference type="EMBL" id="KAK8070024.1"/>
    </source>
</evidence>
<accession>A0ABR1VJ85</accession>
<comment type="caution">
    <text evidence="2">The sequence shown here is derived from an EMBL/GenBank/DDBJ whole genome shotgun (WGS) entry which is preliminary data.</text>
</comment>
<proteinExistence type="predicted"/>
<gene>
    <name evidence="2" type="ORF">PG994_006640</name>
</gene>
<dbReference type="GeneID" id="92091112"/>
<dbReference type="EMBL" id="JAQQWL010000006">
    <property type="protein sequence ID" value="KAK8070024.1"/>
    <property type="molecule type" value="Genomic_DNA"/>
</dbReference>
<name>A0ABR1VJ85_9PEZI</name>
<dbReference type="Proteomes" id="UP001480595">
    <property type="component" value="Unassembled WGS sequence"/>
</dbReference>
<organism evidence="2 3">
    <name type="scientific">Apiospora phragmitis</name>
    <dbReference type="NCBI Taxonomy" id="2905665"/>
    <lineage>
        <taxon>Eukaryota</taxon>
        <taxon>Fungi</taxon>
        <taxon>Dikarya</taxon>
        <taxon>Ascomycota</taxon>
        <taxon>Pezizomycotina</taxon>
        <taxon>Sordariomycetes</taxon>
        <taxon>Xylariomycetidae</taxon>
        <taxon>Amphisphaeriales</taxon>
        <taxon>Apiosporaceae</taxon>
        <taxon>Apiospora</taxon>
    </lineage>
</organism>
<keyword evidence="3" id="KW-1185">Reference proteome</keyword>
<protein>
    <submittedName>
        <fullName evidence="2">Uncharacterized protein</fullName>
    </submittedName>
</protein>
<feature type="region of interest" description="Disordered" evidence="1">
    <location>
        <begin position="31"/>
        <end position="72"/>
    </location>
</feature>
<reference evidence="2 3" key="1">
    <citation type="submission" date="2023-01" db="EMBL/GenBank/DDBJ databases">
        <title>Analysis of 21 Apiospora genomes using comparative genomics revels a genus with tremendous synthesis potential of carbohydrate active enzymes and secondary metabolites.</title>
        <authorList>
            <person name="Sorensen T."/>
        </authorList>
    </citation>
    <scope>NUCLEOTIDE SEQUENCE [LARGE SCALE GENOMIC DNA]</scope>
    <source>
        <strain evidence="2 3">CBS 135458</strain>
    </source>
</reference>
<dbReference type="RefSeq" id="XP_066717318.1">
    <property type="nucleotide sequence ID" value="XM_066858049.1"/>
</dbReference>
<feature type="compositionally biased region" description="Low complexity" evidence="1">
    <location>
        <begin position="62"/>
        <end position="72"/>
    </location>
</feature>